<dbReference type="Pfam" id="PF04795">
    <property type="entry name" value="PAPA-1"/>
    <property type="match status" value="1"/>
</dbReference>
<dbReference type="SMART" id="SM01406">
    <property type="entry name" value="PAPA-1"/>
    <property type="match status" value="1"/>
</dbReference>
<dbReference type="OrthoDB" id="2021186at2759"/>
<dbReference type="PANTHER" id="PTHR21561">
    <property type="entry name" value="INO80 COMPLEX SUBUNIT B"/>
    <property type="match status" value="1"/>
</dbReference>
<evidence type="ECO:0000256" key="1">
    <source>
        <dbReference type="SAM" id="MobiDB-lite"/>
    </source>
</evidence>
<gene>
    <name evidence="3" type="primary">INO80B</name>
    <name evidence="3" type="ORF">H4R26_002302</name>
</gene>
<accession>A0A9W8BEU4</accession>
<reference evidence="3" key="1">
    <citation type="submission" date="2022-07" db="EMBL/GenBank/DDBJ databases">
        <title>Phylogenomic reconstructions and comparative analyses of Kickxellomycotina fungi.</title>
        <authorList>
            <person name="Reynolds N.K."/>
            <person name="Stajich J.E."/>
            <person name="Barry K."/>
            <person name="Grigoriev I.V."/>
            <person name="Crous P."/>
            <person name="Smith M.E."/>
        </authorList>
    </citation>
    <scope>NUCLEOTIDE SEQUENCE</scope>
    <source>
        <strain evidence="3">IMI 214461</strain>
    </source>
</reference>
<dbReference type="EMBL" id="JANBQF010000133">
    <property type="protein sequence ID" value="KAJ2004803.1"/>
    <property type="molecule type" value="Genomic_DNA"/>
</dbReference>
<dbReference type="InterPro" id="IPR029523">
    <property type="entry name" value="INO80B/Ies2"/>
</dbReference>
<sequence>MPPKRKAVKDAESSSPSQSSTSASDASDIDASGATPRARRGRGRGRGRQRTEPLRHIEQAANIDLEDNDLTMDDSERSDFGEDDGELGISTQANLTRRQRAKLTRDYDEELIELPTEAKRSKFSVEEAALRKSEHARRRKFQSMQRAEQLKNDTINRLLNKQTSKGRNKVSEDYDTRSVSAEGNDATSDVVRYIQRVCPAAGERVDAGTDDGGDDARPVHVEFSLSLPLGVDIGAVIPGAVGKTAAAAGYPPPTPLCEVAGCEQKKKYSVESRAACSLEHWRLLKAGSA</sequence>
<feature type="compositionally biased region" description="Basic and acidic residues" evidence="1">
    <location>
        <begin position="49"/>
        <end position="58"/>
    </location>
</feature>
<proteinExistence type="predicted"/>
<evidence type="ECO:0000313" key="4">
    <source>
        <dbReference type="Proteomes" id="UP001150907"/>
    </source>
</evidence>
<dbReference type="PANTHER" id="PTHR21561:SF12">
    <property type="entry name" value="INO80 COMPLEX SUBUNIT B"/>
    <property type="match status" value="1"/>
</dbReference>
<feature type="region of interest" description="Disordered" evidence="1">
    <location>
        <begin position="1"/>
        <end position="90"/>
    </location>
</feature>
<dbReference type="Proteomes" id="UP001150907">
    <property type="component" value="Unassembled WGS sequence"/>
</dbReference>
<name>A0A9W8BEU4_9FUNG</name>
<keyword evidence="4" id="KW-1185">Reference proteome</keyword>
<feature type="compositionally biased region" description="Acidic residues" evidence="1">
    <location>
        <begin position="64"/>
        <end position="73"/>
    </location>
</feature>
<dbReference type="GO" id="GO:0006338">
    <property type="term" value="P:chromatin remodeling"/>
    <property type="evidence" value="ECO:0007669"/>
    <property type="project" value="InterPro"/>
</dbReference>
<evidence type="ECO:0000313" key="3">
    <source>
        <dbReference type="EMBL" id="KAJ2004803.1"/>
    </source>
</evidence>
<organism evidence="3 4">
    <name type="scientific">Coemansia thaxteri</name>
    <dbReference type="NCBI Taxonomy" id="2663907"/>
    <lineage>
        <taxon>Eukaryota</taxon>
        <taxon>Fungi</taxon>
        <taxon>Fungi incertae sedis</taxon>
        <taxon>Zoopagomycota</taxon>
        <taxon>Kickxellomycotina</taxon>
        <taxon>Kickxellomycetes</taxon>
        <taxon>Kickxellales</taxon>
        <taxon>Kickxellaceae</taxon>
        <taxon>Coemansia</taxon>
    </lineage>
</organism>
<feature type="compositionally biased region" description="Basic residues" evidence="1">
    <location>
        <begin position="37"/>
        <end position="48"/>
    </location>
</feature>
<comment type="caution">
    <text evidence="3">The sequence shown here is derived from an EMBL/GenBank/DDBJ whole genome shotgun (WGS) entry which is preliminary data.</text>
</comment>
<protein>
    <submittedName>
        <fullName evidence="3">INO80 complex subunit B</fullName>
    </submittedName>
</protein>
<dbReference type="AlphaFoldDB" id="A0A9W8BEU4"/>
<dbReference type="InterPro" id="IPR006880">
    <property type="entry name" value="INO80B_C"/>
</dbReference>
<feature type="region of interest" description="Disordered" evidence="1">
    <location>
        <begin position="163"/>
        <end position="182"/>
    </location>
</feature>
<feature type="compositionally biased region" description="Low complexity" evidence="1">
    <location>
        <begin position="13"/>
        <end position="32"/>
    </location>
</feature>
<evidence type="ECO:0000259" key="2">
    <source>
        <dbReference type="SMART" id="SM01406"/>
    </source>
</evidence>
<dbReference type="GO" id="GO:0031011">
    <property type="term" value="C:Ino80 complex"/>
    <property type="evidence" value="ECO:0007669"/>
    <property type="project" value="InterPro"/>
</dbReference>
<feature type="domain" description="INO80 complex subunit B-like conserved region" evidence="2">
    <location>
        <begin position="127"/>
        <end position="201"/>
    </location>
</feature>